<feature type="domain" description="Rubrerythrin diiron-binding" evidence="1">
    <location>
        <begin position="44"/>
        <end position="91"/>
    </location>
</feature>
<dbReference type="RefSeq" id="WP_052098476.1">
    <property type="nucleotide sequence ID" value="NZ_CP070969.1"/>
</dbReference>
<keyword evidence="3" id="KW-1185">Reference proteome</keyword>
<dbReference type="InterPro" id="IPR003251">
    <property type="entry name" value="Rr_diiron-bd_dom"/>
</dbReference>
<evidence type="ECO:0000259" key="1">
    <source>
        <dbReference type="Pfam" id="PF02915"/>
    </source>
</evidence>
<dbReference type="SUPFAM" id="SSF47240">
    <property type="entry name" value="Ferritin-like"/>
    <property type="match status" value="1"/>
</dbReference>
<proteinExistence type="predicted"/>
<dbReference type="CDD" id="cd00657">
    <property type="entry name" value="Ferritin_like"/>
    <property type="match status" value="1"/>
</dbReference>
<sequence length="92" mass="10461">MYQMGYQDGFRAMGGQMGQGGMGGEMGMHGGMAFRNTILIPDISKAIIGEAHAYWFYEKLAELAPNEQTKQTILHIQRDEAKHYRWFTMILS</sequence>
<accession>A0ABX7L4D3</accession>
<protein>
    <recommendedName>
        <fullName evidence="1">Rubrerythrin diiron-binding domain-containing protein</fullName>
    </recommendedName>
</protein>
<organism evidence="2 3">
    <name type="scientific">Paenibacillus tianjinensis</name>
    <dbReference type="NCBI Taxonomy" id="2810347"/>
    <lineage>
        <taxon>Bacteria</taxon>
        <taxon>Bacillati</taxon>
        <taxon>Bacillota</taxon>
        <taxon>Bacilli</taxon>
        <taxon>Bacillales</taxon>
        <taxon>Paenibacillaceae</taxon>
        <taxon>Paenibacillus</taxon>
    </lineage>
</organism>
<dbReference type="Proteomes" id="UP000663452">
    <property type="component" value="Chromosome"/>
</dbReference>
<dbReference type="Pfam" id="PF02915">
    <property type="entry name" value="Rubrerythrin"/>
    <property type="match status" value="1"/>
</dbReference>
<dbReference type="InterPro" id="IPR009078">
    <property type="entry name" value="Ferritin-like_SF"/>
</dbReference>
<dbReference type="EMBL" id="CP070969">
    <property type="protein sequence ID" value="QSF42457.1"/>
    <property type="molecule type" value="Genomic_DNA"/>
</dbReference>
<evidence type="ECO:0000313" key="3">
    <source>
        <dbReference type="Proteomes" id="UP000663452"/>
    </source>
</evidence>
<evidence type="ECO:0000313" key="2">
    <source>
        <dbReference type="EMBL" id="QSF42457.1"/>
    </source>
</evidence>
<dbReference type="Gene3D" id="1.20.5.420">
    <property type="entry name" value="Immunoglobulin FC, subunit C"/>
    <property type="match status" value="1"/>
</dbReference>
<name>A0ABX7L4D3_9BACL</name>
<reference evidence="2 3" key="1">
    <citation type="submission" date="2021-02" db="EMBL/GenBank/DDBJ databases">
        <title>Paenibacillus tianjinensis sp. nov.</title>
        <authorList>
            <person name="Liu H."/>
        </authorList>
    </citation>
    <scope>NUCLEOTIDE SEQUENCE [LARGE SCALE GENOMIC DNA]</scope>
    <source>
        <strain evidence="2 3">TB2019</strain>
    </source>
</reference>
<gene>
    <name evidence="2" type="ORF">JRJ22_14040</name>
</gene>